<dbReference type="Proteomes" id="UP000199181">
    <property type="component" value="Unassembled WGS sequence"/>
</dbReference>
<sequence>MGDLDTSGLQSVTVHTVGLGIDSNLLRNAAYLGGGAYATAQTVDGLQQAIEAAIAIETGP</sequence>
<evidence type="ECO:0000313" key="1">
    <source>
        <dbReference type="EMBL" id="SEU32290.1"/>
    </source>
</evidence>
<dbReference type="AlphaFoldDB" id="A0A1I0L0H1"/>
<proteinExistence type="predicted"/>
<dbReference type="EMBL" id="FOIJ01000016">
    <property type="protein sequence ID" value="SEU32290.1"/>
    <property type="molecule type" value="Genomic_DNA"/>
</dbReference>
<keyword evidence="2" id="KW-1185">Reference proteome</keyword>
<reference evidence="2" key="1">
    <citation type="submission" date="2016-10" db="EMBL/GenBank/DDBJ databases">
        <authorList>
            <person name="Varghese N."/>
            <person name="Submissions S."/>
        </authorList>
    </citation>
    <scope>NUCLEOTIDE SEQUENCE [LARGE SCALE GENOMIC DNA]</scope>
    <source>
        <strain evidence="2">DSM 16858</strain>
    </source>
</reference>
<protein>
    <submittedName>
        <fullName evidence="1">Type IV pilus assembly protein PilY1</fullName>
    </submittedName>
</protein>
<organism evidence="1 2">
    <name type="scientific">Stigmatella erecta</name>
    <dbReference type="NCBI Taxonomy" id="83460"/>
    <lineage>
        <taxon>Bacteria</taxon>
        <taxon>Pseudomonadati</taxon>
        <taxon>Myxococcota</taxon>
        <taxon>Myxococcia</taxon>
        <taxon>Myxococcales</taxon>
        <taxon>Cystobacterineae</taxon>
        <taxon>Archangiaceae</taxon>
        <taxon>Stigmatella</taxon>
    </lineage>
</organism>
<dbReference type="RefSeq" id="WP_143076188.1">
    <property type="nucleotide sequence ID" value="NZ_FOIJ01000016.1"/>
</dbReference>
<gene>
    <name evidence="1" type="ORF">SAMN05443639_116177</name>
</gene>
<evidence type="ECO:0000313" key="2">
    <source>
        <dbReference type="Proteomes" id="UP000199181"/>
    </source>
</evidence>
<accession>A0A1I0L0H1</accession>
<name>A0A1I0L0H1_9BACT</name>